<dbReference type="Proteomes" id="UP000095255">
    <property type="component" value="Unassembled WGS sequence"/>
</dbReference>
<dbReference type="GO" id="GO:0006310">
    <property type="term" value="P:DNA recombination"/>
    <property type="evidence" value="ECO:0007669"/>
    <property type="project" value="UniProtKB-KW"/>
</dbReference>
<keyword evidence="2 3" id="KW-0233">DNA recombination</keyword>
<dbReference type="STRING" id="1390249.BHU72_03210"/>
<dbReference type="PANTHER" id="PTHR41251">
    <property type="entry name" value="NON-HOMOLOGOUS END JOINING PROTEIN KU"/>
    <property type="match status" value="1"/>
</dbReference>
<dbReference type="AlphaFoldDB" id="A0A1E5L757"/>
<dbReference type="HAMAP" id="MF_01875">
    <property type="entry name" value="Prokaryotic_Ku"/>
    <property type="match status" value="1"/>
</dbReference>
<dbReference type="NCBIfam" id="TIGR02772">
    <property type="entry name" value="Ku_bact"/>
    <property type="match status" value="1"/>
</dbReference>
<comment type="subunit">
    <text evidence="3">Homodimer. Interacts with LigD.</text>
</comment>
<dbReference type="GO" id="GO:0003690">
    <property type="term" value="F:double-stranded DNA binding"/>
    <property type="evidence" value="ECO:0007669"/>
    <property type="project" value="UniProtKB-UniRule"/>
</dbReference>
<name>A0A1E5L757_9FIRM</name>
<dbReference type="RefSeq" id="WP_069701886.1">
    <property type="nucleotide sequence ID" value="NZ_MJAT01000012.1"/>
</dbReference>
<keyword evidence="3" id="KW-0227">DNA damage</keyword>
<evidence type="ECO:0000256" key="3">
    <source>
        <dbReference type="HAMAP-Rule" id="MF_01875"/>
    </source>
</evidence>
<dbReference type="GO" id="GO:0006303">
    <property type="term" value="P:double-strand break repair via nonhomologous end joining"/>
    <property type="evidence" value="ECO:0007669"/>
    <property type="project" value="UniProtKB-UniRule"/>
</dbReference>
<comment type="function">
    <text evidence="3">With LigD forms a non-homologous end joining (NHEJ) DNA repair enzyme, which repairs dsDNA breaks with reduced fidelity. Binds linear dsDNA with 5'- and 3'- overhangs but not closed circular dsDNA nor ssDNA. Recruits and stimulates the ligase activity of LigD.</text>
</comment>
<dbReference type="InterPro" id="IPR006164">
    <property type="entry name" value="DNA_bd_Ku70/Ku80"/>
</dbReference>
<proteinExistence type="inferred from homology"/>
<evidence type="ECO:0000313" key="7">
    <source>
        <dbReference type="Proteomes" id="UP000095255"/>
    </source>
</evidence>
<evidence type="ECO:0000256" key="4">
    <source>
        <dbReference type="SAM" id="MobiDB-lite"/>
    </source>
</evidence>
<evidence type="ECO:0000259" key="5">
    <source>
        <dbReference type="SMART" id="SM00559"/>
    </source>
</evidence>
<gene>
    <name evidence="3" type="primary">ku</name>
    <name evidence="6" type="ORF">BHU72_03210</name>
</gene>
<feature type="region of interest" description="Disordered" evidence="4">
    <location>
        <begin position="252"/>
        <end position="282"/>
    </location>
</feature>
<evidence type="ECO:0000313" key="6">
    <source>
        <dbReference type="EMBL" id="OEH85803.1"/>
    </source>
</evidence>
<dbReference type="PANTHER" id="PTHR41251:SF1">
    <property type="entry name" value="NON-HOMOLOGOUS END JOINING PROTEIN KU"/>
    <property type="match status" value="1"/>
</dbReference>
<comment type="similarity">
    <text evidence="3">Belongs to the prokaryotic Ku family.</text>
</comment>
<dbReference type="SMART" id="SM00559">
    <property type="entry name" value="Ku78"/>
    <property type="match status" value="1"/>
</dbReference>
<dbReference type="PIRSF" id="PIRSF006493">
    <property type="entry name" value="Prok_Ku"/>
    <property type="match status" value="1"/>
</dbReference>
<comment type="caution">
    <text evidence="6">The sequence shown here is derived from an EMBL/GenBank/DDBJ whole genome shotgun (WGS) entry which is preliminary data.</text>
</comment>
<reference evidence="6 7" key="1">
    <citation type="submission" date="2016-09" db="EMBL/GenBank/DDBJ databases">
        <title>Desulfuribacillus arsenicus sp. nov., an obligately anaerobic, dissimilatory arsenic- and antimonate-reducing bacterium isolated from anoxic sediments.</title>
        <authorList>
            <person name="Abin C.A."/>
            <person name="Hollibaugh J.T."/>
        </authorList>
    </citation>
    <scope>NUCLEOTIDE SEQUENCE [LARGE SCALE GENOMIC DNA]</scope>
    <source>
        <strain evidence="6 7">MLFW-2</strain>
    </source>
</reference>
<dbReference type="InterPro" id="IPR016194">
    <property type="entry name" value="SPOC-like_C_dom_sf"/>
</dbReference>
<feature type="domain" description="Ku" evidence="5">
    <location>
        <begin position="52"/>
        <end position="180"/>
    </location>
</feature>
<evidence type="ECO:0000256" key="2">
    <source>
        <dbReference type="ARBA" id="ARBA00023172"/>
    </source>
</evidence>
<dbReference type="Gene3D" id="2.40.290.10">
    <property type="match status" value="1"/>
</dbReference>
<dbReference type="Pfam" id="PF02735">
    <property type="entry name" value="Ku"/>
    <property type="match status" value="1"/>
</dbReference>
<dbReference type="SUPFAM" id="SSF100939">
    <property type="entry name" value="SPOC domain-like"/>
    <property type="match status" value="1"/>
</dbReference>
<dbReference type="InterPro" id="IPR009187">
    <property type="entry name" value="Prok_Ku"/>
</dbReference>
<feature type="compositionally biased region" description="Basic and acidic residues" evidence="4">
    <location>
        <begin position="254"/>
        <end position="266"/>
    </location>
</feature>
<dbReference type="EMBL" id="MJAT01000012">
    <property type="protein sequence ID" value="OEH85803.1"/>
    <property type="molecule type" value="Genomic_DNA"/>
</dbReference>
<keyword evidence="3" id="KW-0234">DNA repair</keyword>
<protein>
    <recommendedName>
        <fullName evidence="3">Non-homologous end joining protein Ku</fullName>
    </recommendedName>
</protein>
<accession>A0A1E5L757</accession>
<dbReference type="CDD" id="cd00789">
    <property type="entry name" value="KU_like"/>
    <property type="match status" value="1"/>
</dbReference>
<evidence type="ECO:0000256" key="1">
    <source>
        <dbReference type="ARBA" id="ARBA00023125"/>
    </source>
</evidence>
<sequence>MQTMWKGSISFGLVNIPVKMFTATEDKDVRFRQLHKEDHSPIKYIRSCPNCGKELANDEIVKGYEYQPGEFVIMNEDDFKAIAPEASKSIEIIDFVDLKEIDPIFYDKTYYLAPNETGDKAYTLLRNAMKDMDKIAIAKIIIRDKESLAVVRIYKQCIVLETIFYPDEIRSVEYVPGVPKDSALINDNELKMAKQIIENLSTNFEPEKYTNEYRQKLLDLIESKVEGKNITKAPVAAKNNVVDLMSALQASLEETQKRSSPKEQKSAKKRATKKEKDAIASS</sequence>
<keyword evidence="7" id="KW-1185">Reference proteome</keyword>
<organism evidence="6 7">
    <name type="scientific">Desulfuribacillus stibiiarsenatis</name>
    <dbReference type="NCBI Taxonomy" id="1390249"/>
    <lineage>
        <taxon>Bacteria</taxon>
        <taxon>Bacillati</taxon>
        <taxon>Bacillota</taxon>
        <taxon>Desulfuribacillia</taxon>
        <taxon>Desulfuribacillales</taxon>
        <taxon>Desulfuribacillaceae</taxon>
        <taxon>Desulfuribacillus</taxon>
    </lineage>
</organism>
<dbReference type="OrthoDB" id="9795084at2"/>
<dbReference type="FunFam" id="2.40.290.10:FF:000004">
    <property type="entry name" value="Non-homologous end joining protein Ku"/>
    <property type="match status" value="1"/>
</dbReference>
<keyword evidence="1 3" id="KW-0238">DNA-binding</keyword>